<dbReference type="InterPro" id="IPR055071">
    <property type="entry name" value="RA_PHLPP-like"/>
</dbReference>
<dbReference type="Ensembl" id="ENSSRHT00000048578.1">
    <property type="protein sequence ID" value="ENSSRHP00000047255.1"/>
    <property type="gene ID" value="ENSSRHG00000023838.1"/>
</dbReference>
<reference evidence="3" key="2">
    <citation type="submission" date="2025-09" db="UniProtKB">
        <authorList>
            <consortium name="Ensembl"/>
        </authorList>
    </citation>
    <scope>IDENTIFICATION</scope>
</reference>
<dbReference type="AlphaFoldDB" id="A0A673JB88"/>
<feature type="domain" description="PHLPP-like RA" evidence="2">
    <location>
        <begin position="97"/>
        <end position="151"/>
    </location>
</feature>
<evidence type="ECO:0000313" key="3">
    <source>
        <dbReference type="Ensembl" id="ENSSRHP00000047255.1"/>
    </source>
</evidence>
<dbReference type="Pfam" id="PF23010">
    <property type="entry name" value="RA_3"/>
    <property type="match status" value="1"/>
</dbReference>
<dbReference type="GO" id="GO:0046872">
    <property type="term" value="F:metal ion binding"/>
    <property type="evidence" value="ECO:0007669"/>
    <property type="project" value="UniProtKB-KW"/>
</dbReference>
<evidence type="ECO:0000256" key="1">
    <source>
        <dbReference type="ARBA" id="ARBA00022723"/>
    </source>
</evidence>
<dbReference type="Gene3D" id="3.80.10.10">
    <property type="entry name" value="Ribonuclease Inhibitor"/>
    <property type="match status" value="1"/>
</dbReference>
<sequence length="326" mass="36692">MVYRFIYWACAHQYSIVFVTLCNNNDCFCIIVRGRFRVGVGVDVKKTKLNVLLASGFSLYPSESQSSRKTADLLELDCPVTDGAEAGPAGDWDSGPALYVQLHGEAARRLGPEERPLQLQNDFLFKLGFKDPWRVQEEGMNTELGSLLRFYAGKPCSIESSERIQLSGTYNVRKGKLQLPVNRWSRRQVILCGTCLMVSSVKASHTGKMHILPLIGGKVMNSHVIILWGMFVPNQTFFQIFGVVSQRISSVDLSCCSLEKLPSNLLYSQDLTHLNLKHNFLPADQTLLQLQRSVSEGFLSDCVRLEKSNDVPSYLQRFHQTIKSLH</sequence>
<evidence type="ECO:0000259" key="2">
    <source>
        <dbReference type="Pfam" id="PF23010"/>
    </source>
</evidence>
<evidence type="ECO:0000313" key="4">
    <source>
        <dbReference type="Proteomes" id="UP000472270"/>
    </source>
</evidence>
<dbReference type="Proteomes" id="UP000472270">
    <property type="component" value="Unassembled WGS sequence"/>
</dbReference>
<proteinExistence type="predicted"/>
<name>A0A673JB88_9TELE</name>
<protein>
    <recommendedName>
        <fullName evidence="2">PHLPP-like RA domain-containing protein</fullName>
    </recommendedName>
</protein>
<dbReference type="InterPro" id="IPR032675">
    <property type="entry name" value="LRR_dom_sf"/>
</dbReference>
<keyword evidence="1" id="KW-0479">Metal-binding</keyword>
<reference evidence="3" key="1">
    <citation type="submission" date="2025-08" db="UniProtKB">
        <authorList>
            <consortium name="Ensembl"/>
        </authorList>
    </citation>
    <scope>IDENTIFICATION</scope>
</reference>
<keyword evidence="4" id="KW-1185">Reference proteome</keyword>
<organism evidence="3 4">
    <name type="scientific">Sinocyclocheilus rhinocerous</name>
    <dbReference type="NCBI Taxonomy" id="307959"/>
    <lineage>
        <taxon>Eukaryota</taxon>
        <taxon>Metazoa</taxon>
        <taxon>Chordata</taxon>
        <taxon>Craniata</taxon>
        <taxon>Vertebrata</taxon>
        <taxon>Euteleostomi</taxon>
        <taxon>Actinopterygii</taxon>
        <taxon>Neopterygii</taxon>
        <taxon>Teleostei</taxon>
        <taxon>Ostariophysi</taxon>
        <taxon>Cypriniformes</taxon>
        <taxon>Cyprinidae</taxon>
        <taxon>Cyprininae</taxon>
        <taxon>Sinocyclocheilus</taxon>
    </lineage>
</organism>
<accession>A0A673JB88</accession>